<organism evidence="1 2">
    <name type="scientific">Clostridium argentinense CDC 2741</name>
    <dbReference type="NCBI Taxonomy" id="1418104"/>
    <lineage>
        <taxon>Bacteria</taxon>
        <taxon>Bacillati</taxon>
        <taxon>Bacillota</taxon>
        <taxon>Clostridia</taxon>
        <taxon>Eubacteriales</taxon>
        <taxon>Clostridiaceae</taxon>
        <taxon>Clostridium</taxon>
    </lineage>
</organism>
<dbReference type="Pfam" id="PF09986">
    <property type="entry name" value="DUF2225"/>
    <property type="match status" value="1"/>
</dbReference>
<dbReference type="AlphaFoldDB" id="A0A0C1U479"/>
<dbReference type="EMBL" id="AYSO01000017">
    <property type="protein sequence ID" value="KIE46348.1"/>
    <property type="molecule type" value="Genomic_DNA"/>
</dbReference>
<dbReference type="OrthoDB" id="9780343at2"/>
<accession>A0A0C1U479</accession>
<evidence type="ECO:0000313" key="1">
    <source>
        <dbReference type="EMBL" id="KIE46348.1"/>
    </source>
</evidence>
<proteinExistence type="predicted"/>
<gene>
    <name evidence="1" type="ORF">U732_1990</name>
</gene>
<evidence type="ECO:0000313" key="2">
    <source>
        <dbReference type="Proteomes" id="UP000031366"/>
    </source>
</evidence>
<dbReference type="RefSeq" id="WP_039633952.1">
    <property type="nucleotide sequence ID" value="NZ_AYSO01000017.1"/>
</dbReference>
<comment type="caution">
    <text evidence="1">The sequence shown here is derived from an EMBL/GenBank/DDBJ whole genome shotgun (WGS) entry which is preliminary data.</text>
</comment>
<dbReference type="InterPro" id="IPR018708">
    <property type="entry name" value="DUF2225"/>
</dbReference>
<sequence length="313" mass="36927">MKNIFSGLEDLGFEEIDNLQIYTVKKSTDKKEKVENNLYESLLYHKTIDCPVCNYKFKQLALKSTSYRMISKDSDFFIRYDLINPYFYDVYICESCGYSALKSDFYKIMAVQKDLILKNVTSKFKPRTYPDKYTLEIAIERYKMALLNAVFMNAKPSQKAMICLKLSWMYRLGNSDYHNEMERTFLNFALEGFNDAYYNETLPLYGMDKFVMMYFIGELNRRLLNYNTALVWFSQVLTAPNVKQSLKELVRTQRDLIREAELIKAKLEKTSDIIDDNFNFDGKDEKGHIQEVDTKEDKSKGIFSKIFNSKNRD</sequence>
<name>A0A0C1U479_9CLOT</name>
<protein>
    <recommendedName>
        <fullName evidence="3">DUF2225 domain-containing protein</fullName>
    </recommendedName>
</protein>
<keyword evidence="2" id="KW-1185">Reference proteome</keyword>
<dbReference type="STRING" id="29341.RSJ17_15570"/>
<dbReference type="Proteomes" id="UP000031366">
    <property type="component" value="Unassembled WGS sequence"/>
</dbReference>
<reference evidence="1 2" key="1">
    <citation type="journal article" date="2015" name="Infect. Genet. Evol.">
        <title>Genomic sequences of six botulinum neurotoxin-producing strains representing three clostridial species illustrate the mobility and diversity of botulinum neurotoxin genes.</title>
        <authorList>
            <person name="Smith T.J."/>
            <person name="Hill K.K."/>
            <person name="Xie G."/>
            <person name="Foley B.T."/>
            <person name="Williamson C.H."/>
            <person name="Foster J.T."/>
            <person name="Johnson S.L."/>
            <person name="Chertkov O."/>
            <person name="Teshima H."/>
            <person name="Gibbons H.S."/>
            <person name="Johnsky L.A."/>
            <person name="Karavis M.A."/>
            <person name="Smith L.A."/>
        </authorList>
    </citation>
    <scope>NUCLEOTIDE SEQUENCE [LARGE SCALE GENOMIC DNA]</scope>
    <source>
        <strain evidence="1 2">CDC 2741</strain>
    </source>
</reference>
<evidence type="ECO:0008006" key="3">
    <source>
        <dbReference type="Google" id="ProtNLM"/>
    </source>
</evidence>